<feature type="active site" description="Electrophile" evidence="8">
    <location>
        <position position="96"/>
    </location>
</feature>
<comment type="pathway">
    <text evidence="8 9">Carbohydrate biosynthesis; gluconeogenesis.</text>
</comment>
<evidence type="ECO:0000256" key="7">
    <source>
        <dbReference type="ARBA" id="ARBA00023235"/>
    </source>
</evidence>
<dbReference type="GO" id="GO:0004807">
    <property type="term" value="F:triose-phosphate isomerase activity"/>
    <property type="evidence" value="ECO:0007669"/>
    <property type="project" value="UniProtKB-UniRule"/>
</dbReference>
<keyword evidence="7 8" id="KW-0413">Isomerase</keyword>
<feature type="binding site" evidence="8">
    <location>
        <begin position="233"/>
        <end position="234"/>
    </location>
    <ligand>
        <name>substrate</name>
    </ligand>
</feature>
<evidence type="ECO:0000256" key="6">
    <source>
        <dbReference type="ARBA" id="ARBA00023152"/>
    </source>
</evidence>
<evidence type="ECO:0000256" key="5">
    <source>
        <dbReference type="ARBA" id="ARBA00022490"/>
    </source>
</evidence>
<comment type="catalytic activity">
    <reaction evidence="8 9">
        <text>D-glyceraldehyde 3-phosphate = dihydroxyacetone phosphate</text>
        <dbReference type="Rhea" id="RHEA:18585"/>
        <dbReference type="ChEBI" id="CHEBI:57642"/>
        <dbReference type="ChEBI" id="CHEBI:59776"/>
        <dbReference type="EC" id="5.3.1.1"/>
    </reaction>
</comment>
<feature type="binding site" evidence="8">
    <location>
        <position position="174"/>
    </location>
    <ligand>
        <name>substrate</name>
    </ligand>
</feature>
<keyword evidence="4 8" id="KW-0312">Gluconeogenesis</keyword>
<dbReference type="Proteomes" id="UP000183487">
    <property type="component" value="Unassembled WGS sequence"/>
</dbReference>
<dbReference type="GO" id="GO:0005829">
    <property type="term" value="C:cytosol"/>
    <property type="evidence" value="ECO:0007669"/>
    <property type="project" value="TreeGrafter"/>
</dbReference>
<evidence type="ECO:0000313" key="11">
    <source>
        <dbReference type="Proteomes" id="UP000183487"/>
    </source>
</evidence>
<keyword evidence="5 8" id="KW-0963">Cytoplasm</keyword>
<accession>A0A1H1HM12</accession>
<sequence>MQRKLILGNWKMHGSTESNAALLAAIRERMSRENTNVDVGVCVPAIFVEQARSALQGSAVAWGVQDVSAHVQGAFTGEISAAMVAGFQATFAIVGHSERRANHGETALVVGEKARQALVAGLVPVVCVGETLAEREAGATDAVVRAQLAAVLEAISVDDAKKIVIAYEPVWAIGTGRSASVDEAQATHAGLRSVLREYDAGLDKLRILYGGSIKPDNASALLDCDGIDGGLIGGASLKSADFISIIEAAASLHADDSLHVG</sequence>
<dbReference type="AlphaFoldDB" id="A0A1H1HM12"/>
<feature type="binding site" evidence="8">
    <location>
        <begin position="9"/>
        <end position="11"/>
    </location>
    <ligand>
        <name>substrate</name>
    </ligand>
</feature>
<evidence type="ECO:0000256" key="3">
    <source>
        <dbReference type="ARBA" id="ARBA00007422"/>
    </source>
</evidence>
<dbReference type="NCBIfam" id="TIGR00419">
    <property type="entry name" value="tim"/>
    <property type="match status" value="1"/>
</dbReference>
<dbReference type="InterPro" id="IPR022896">
    <property type="entry name" value="TrioseP_Isoase_bac/euk"/>
</dbReference>
<keyword evidence="11" id="KW-1185">Reference proteome</keyword>
<comment type="similarity">
    <text evidence="3 8 9">Belongs to the triosephosphate isomerase family.</text>
</comment>
<evidence type="ECO:0000256" key="2">
    <source>
        <dbReference type="ARBA" id="ARBA00004939"/>
    </source>
</evidence>
<dbReference type="UniPathway" id="UPA00138"/>
<proteinExistence type="inferred from homology"/>
<protein>
    <recommendedName>
        <fullName evidence="8 9">Triosephosphate isomerase</fullName>
        <shortName evidence="8">TIM</shortName>
        <shortName evidence="8">TPI</shortName>
        <ecNumber evidence="8 9">5.3.1.1</ecNumber>
    </recommendedName>
    <alternativeName>
        <fullName evidence="8">Triose-phosphate isomerase</fullName>
    </alternativeName>
</protein>
<comment type="subunit">
    <text evidence="8 9">Homodimer.</text>
</comment>
<dbReference type="InterPro" id="IPR035990">
    <property type="entry name" value="TIM_sf"/>
</dbReference>
<comment type="function">
    <text evidence="8">Involved in the gluconeogenesis. Catalyzes stereospecifically the conversion of dihydroxyacetone phosphate (DHAP) to D-glyceraldehyde-3-phosphate (G3P).</text>
</comment>
<evidence type="ECO:0000256" key="1">
    <source>
        <dbReference type="ARBA" id="ARBA00004680"/>
    </source>
</evidence>
<dbReference type="PANTHER" id="PTHR21139">
    <property type="entry name" value="TRIOSEPHOSPHATE ISOMERASE"/>
    <property type="match status" value="1"/>
</dbReference>
<dbReference type="GO" id="GO:0019563">
    <property type="term" value="P:glycerol catabolic process"/>
    <property type="evidence" value="ECO:0007669"/>
    <property type="project" value="TreeGrafter"/>
</dbReference>
<dbReference type="GO" id="GO:0006094">
    <property type="term" value="P:gluconeogenesis"/>
    <property type="evidence" value="ECO:0007669"/>
    <property type="project" value="UniProtKB-UniRule"/>
</dbReference>
<name>A0A1H1HM12_9BURK</name>
<comment type="pathway">
    <text evidence="2">Carbohydrate metabolism; erythritol degradation.</text>
</comment>
<evidence type="ECO:0000256" key="9">
    <source>
        <dbReference type="RuleBase" id="RU363013"/>
    </source>
</evidence>
<feature type="binding site" evidence="8">
    <location>
        <position position="212"/>
    </location>
    <ligand>
        <name>substrate</name>
    </ligand>
</feature>
<reference evidence="11" key="1">
    <citation type="submission" date="2016-10" db="EMBL/GenBank/DDBJ databases">
        <authorList>
            <person name="Varghese N."/>
        </authorList>
    </citation>
    <scope>NUCLEOTIDE SEQUENCE [LARGE SCALE GENOMIC DNA]</scope>
    <source>
        <strain evidence="11">GAS106B</strain>
    </source>
</reference>
<dbReference type="PROSITE" id="PS00171">
    <property type="entry name" value="TIM_1"/>
    <property type="match status" value="1"/>
</dbReference>
<dbReference type="GO" id="GO:0006096">
    <property type="term" value="P:glycolytic process"/>
    <property type="evidence" value="ECO:0007669"/>
    <property type="project" value="UniProtKB-UniRule"/>
</dbReference>
<dbReference type="Gene3D" id="3.20.20.70">
    <property type="entry name" value="Aldolase class I"/>
    <property type="match status" value="1"/>
</dbReference>
<dbReference type="InterPro" id="IPR000652">
    <property type="entry name" value="Triosephosphate_isomerase"/>
</dbReference>
<dbReference type="OrthoDB" id="9809429at2"/>
<dbReference type="EC" id="5.3.1.1" evidence="8 9"/>
<dbReference type="SUPFAM" id="SSF51351">
    <property type="entry name" value="Triosephosphate isomerase (TIM)"/>
    <property type="match status" value="1"/>
</dbReference>
<dbReference type="CDD" id="cd00311">
    <property type="entry name" value="TIM"/>
    <property type="match status" value="1"/>
</dbReference>
<dbReference type="GO" id="GO:0046166">
    <property type="term" value="P:glyceraldehyde-3-phosphate biosynthetic process"/>
    <property type="evidence" value="ECO:0007669"/>
    <property type="project" value="TreeGrafter"/>
</dbReference>
<comment type="subcellular location">
    <subcellularLocation>
        <location evidence="8 9">Cytoplasm</location>
    </subcellularLocation>
</comment>
<dbReference type="InterPro" id="IPR020861">
    <property type="entry name" value="Triosephosphate_isomerase_AS"/>
</dbReference>
<dbReference type="FunFam" id="3.20.20.70:FF:000016">
    <property type="entry name" value="Triosephosphate isomerase"/>
    <property type="match status" value="1"/>
</dbReference>
<keyword evidence="6 8" id="KW-0324">Glycolysis</keyword>
<dbReference type="RefSeq" id="WP_074767937.1">
    <property type="nucleotide sequence ID" value="NZ_FNKP01000002.1"/>
</dbReference>
<evidence type="ECO:0000256" key="8">
    <source>
        <dbReference type="HAMAP-Rule" id="MF_00147"/>
    </source>
</evidence>
<dbReference type="InterPro" id="IPR013785">
    <property type="entry name" value="Aldolase_TIM"/>
</dbReference>
<organism evidence="10 11">
    <name type="scientific">Paraburkholderia fungorum</name>
    <dbReference type="NCBI Taxonomy" id="134537"/>
    <lineage>
        <taxon>Bacteria</taxon>
        <taxon>Pseudomonadati</taxon>
        <taxon>Pseudomonadota</taxon>
        <taxon>Betaproteobacteria</taxon>
        <taxon>Burkholderiales</taxon>
        <taxon>Burkholderiaceae</taxon>
        <taxon>Paraburkholderia</taxon>
    </lineage>
</organism>
<dbReference type="PROSITE" id="PS51440">
    <property type="entry name" value="TIM_2"/>
    <property type="match status" value="1"/>
</dbReference>
<gene>
    <name evidence="8" type="primary">tpiA</name>
    <name evidence="10" type="ORF">SAMN05443245_4024</name>
</gene>
<dbReference type="UniPathway" id="UPA00109">
    <property type="reaction ID" value="UER00189"/>
</dbReference>
<dbReference type="EMBL" id="FNKP01000002">
    <property type="protein sequence ID" value="SDR26076.1"/>
    <property type="molecule type" value="Genomic_DNA"/>
</dbReference>
<evidence type="ECO:0000256" key="4">
    <source>
        <dbReference type="ARBA" id="ARBA00022432"/>
    </source>
</evidence>
<dbReference type="Pfam" id="PF00121">
    <property type="entry name" value="TIM"/>
    <property type="match status" value="1"/>
</dbReference>
<evidence type="ECO:0000313" key="10">
    <source>
        <dbReference type="EMBL" id="SDR26076.1"/>
    </source>
</evidence>
<comment type="pathway">
    <text evidence="1 8 9">Carbohydrate degradation; glycolysis; D-glyceraldehyde 3-phosphate from glycerone phosphate: step 1/1.</text>
</comment>
<dbReference type="HAMAP" id="MF_00147_B">
    <property type="entry name" value="TIM_B"/>
    <property type="match status" value="1"/>
</dbReference>
<feature type="active site" description="Proton acceptor" evidence="8">
    <location>
        <position position="168"/>
    </location>
</feature>
<dbReference type="PANTHER" id="PTHR21139:SF42">
    <property type="entry name" value="TRIOSEPHOSPHATE ISOMERASE"/>
    <property type="match status" value="1"/>
</dbReference>